<reference evidence="2 3" key="1">
    <citation type="submission" date="2024-09" db="EMBL/GenBank/DDBJ databases">
        <authorList>
            <person name="Sun Q."/>
            <person name="Mori K."/>
        </authorList>
    </citation>
    <scope>NUCLEOTIDE SEQUENCE [LARGE SCALE GENOMIC DNA]</scope>
    <source>
        <strain evidence="2 3">TBRC 7907</strain>
    </source>
</reference>
<dbReference type="SMART" id="SM00327">
    <property type="entry name" value="VWA"/>
    <property type="match status" value="1"/>
</dbReference>
<proteinExistence type="predicted"/>
<dbReference type="InterPro" id="IPR036465">
    <property type="entry name" value="vWFA_dom_sf"/>
</dbReference>
<dbReference type="InterPro" id="IPR002035">
    <property type="entry name" value="VWF_A"/>
</dbReference>
<dbReference type="Gene3D" id="3.40.50.410">
    <property type="entry name" value="von Willebrand factor, type A domain"/>
    <property type="match status" value="1"/>
</dbReference>
<evidence type="ECO:0000313" key="2">
    <source>
        <dbReference type="EMBL" id="MFB9906201.1"/>
    </source>
</evidence>
<evidence type="ECO:0000259" key="1">
    <source>
        <dbReference type="PROSITE" id="PS50234"/>
    </source>
</evidence>
<comment type="caution">
    <text evidence="2">The sequence shown here is derived from an EMBL/GenBank/DDBJ whole genome shotgun (WGS) entry which is preliminary data.</text>
</comment>
<dbReference type="SUPFAM" id="SSF53300">
    <property type="entry name" value="vWA-like"/>
    <property type="match status" value="1"/>
</dbReference>
<sequence>MPRPSTRLKRVALPLGVLLGVTAAAATTIVALRGWDGTCSGELPVNLAVTANMERPVRAVVDEFQAGKPAVDGTCVQVRVATKAASAVANDLVNVMPGGTRTPNVWLPDSGLWPARVLQQAGSASGPVPELDIRGSLAGSPLVIATSMPVSDRLGDASGWRKMIQGGVPAVIGDPTSSTEGLATLMLIRSLLGNSDGTPRPELVETLMRVGRNSLPSMRDAFAKVEQDPLTAPAFSATEQAVIAYNATAANKVTLRYAEEGTLNLDHPLVRVTSRGEPAGLDRAVDLLETALRAPVAAKRFAEAGFRDPQGAASSGWPEGLGVRAAAAKLLPTPTPAEATEVLRTFSAATLDARMLTVIDVSGSMQAKAGNGQTRMELARDAALTALGVLPDSTQLGLWIFSTNHSGSQDWTQLVSLGPLMERMNGGTRRDALKAAAATLPNRTRGATGLYDTALAAWRTVRADHDPTKVNSVVLITDGRNEDQQGLDLAGLLQTLRAEANPAQPVPIILIGLGPEVDMEALQQIGTATGGKAYAAREAQDVRGVLVDAVIQRRCRPNC</sequence>
<dbReference type="Proteomes" id="UP001589693">
    <property type="component" value="Unassembled WGS sequence"/>
</dbReference>
<dbReference type="Pfam" id="PF13531">
    <property type="entry name" value="SBP_bac_11"/>
    <property type="match status" value="1"/>
</dbReference>
<protein>
    <submittedName>
        <fullName evidence="2">Substrate-binding and VWA domain-containing protein</fullName>
    </submittedName>
</protein>
<organism evidence="2 3">
    <name type="scientific">Allokutzneria oryzae</name>
    <dbReference type="NCBI Taxonomy" id="1378989"/>
    <lineage>
        <taxon>Bacteria</taxon>
        <taxon>Bacillati</taxon>
        <taxon>Actinomycetota</taxon>
        <taxon>Actinomycetes</taxon>
        <taxon>Pseudonocardiales</taxon>
        <taxon>Pseudonocardiaceae</taxon>
        <taxon>Allokutzneria</taxon>
    </lineage>
</organism>
<dbReference type="Pfam" id="PF00092">
    <property type="entry name" value="VWA"/>
    <property type="match status" value="1"/>
</dbReference>
<accession>A0ABV5ZZ82</accession>
<dbReference type="PROSITE" id="PS50234">
    <property type="entry name" value="VWFA"/>
    <property type="match status" value="1"/>
</dbReference>
<dbReference type="RefSeq" id="WP_377854117.1">
    <property type="nucleotide sequence ID" value="NZ_JBHLZU010000018.1"/>
</dbReference>
<dbReference type="EMBL" id="JBHLZU010000018">
    <property type="protein sequence ID" value="MFB9906201.1"/>
    <property type="molecule type" value="Genomic_DNA"/>
</dbReference>
<name>A0ABV5ZZ82_9PSEU</name>
<evidence type="ECO:0000313" key="3">
    <source>
        <dbReference type="Proteomes" id="UP001589693"/>
    </source>
</evidence>
<keyword evidence="3" id="KW-1185">Reference proteome</keyword>
<gene>
    <name evidence="2" type="ORF">ACFFQA_19870</name>
</gene>
<feature type="domain" description="VWFA" evidence="1">
    <location>
        <begin position="354"/>
        <end position="550"/>
    </location>
</feature>